<sequence length="321" mass="35141">MLAKLTDRLPAGPGWLFEPKLDGLRCIATVGDTGSVSLTSRHGAGLTRAFPEIAAAVADTVPSGAMIDGEIVHWSAGGRLDFEALQRRLLHLAPVPIEVHSERCHFVVFDVLRSPQDGDVTDWPLSQRRQLLQQWIPPGRPSELMLVLQTADVNVATIWTRALAGLGIDGIIAKHAGSTYQPGVRGWCKVQRYASTEVIIGGVTGSLSEPLHLIVGRRHPDGRLHVTGRTAELSTPAARQIAAVVKPPSGHHPWPAELPLALHEYEPSSYHQVDPTSVVEIRFDTARRSRARDSWPGQLRFRRLRPDLTPAEIPEGLRLEA</sequence>
<protein>
    <submittedName>
        <fullName evidence="5">ATP-dependent DNA ligase</fullName>
    </submittedName>
</protein>
<dbReference type="PANTHER" id="PTHR45674">
    <property type="entry name" value="DNA LIGASE 1/3 FAMILY MEMBER"/>
    <property type="match status" value="1"/>
</dbReference>
<dbReference type="PROSITE" id="PS50160">
    <property type="entry name" value="DNA_LIGASE_A3"/>
    <property type="match status" value="1"/>
</dbReference>
<organism evidence="5 6">
    <name type="scientific">Microlunatus parietis</name>
    <dbReference type="NCBI Taxonomy" id="682979"/>
    <lineage>
        <taxon>Bacteria</taxon>
        <taxon>Bacillati</taxon>
        <taxon>Actinomycetota</taxon>
        <taxon>Actinomycetes</taxon>
        <taxon>Propionibacteriales</taxon>
        <taxon>Propionibacteriaceae</taxon>
        <taxon>Microlunatus</taxon>
    </lineage>
</organism>
<feature type="domain" description="ATP-dependent DNA ligase family profile" evidence="4">
    <location>
        <begin position="97"/>
        <end position="215"/>
    </location>
</feature>
<dbReference type="GO" id="GO:0003910">
    <property type="term" value="F:DNA ligase (ATP) activity"/>
    <property type="evidence" value="ECO:0007669"/>
    <property type="project" value="UniProtKB-EC"/>
</dbReference>
<dbReference type="Gene3D" id="3.30.470.30">
    <property type="entry name" value="DNA ligase/mRNA capping enzyme"/>
    <property type="match status" value="1"/>
</dbReference>
<evidence type="ECO:0000313" key="6">
    <source>
        <dbReference type="Proteomes" id="UP000569914"/>
    </source>
</evidence>
<keyword evidence="6" id="KW-1185">Reference proteome</keyword>
<dbReference type="GO" id="GO:0006310">
    <property type="term" value="P:DNA recombination"/>
    <property type="evidence" value="ECO:0007669"/>
    <property type="project" value="InterPro"/>
</dbReference>
<dbReference type="AlphaFoldDB" id="A0A7Y9LA75"/>
<comment type="similarity">
    <text evidence="1">Belongs to the ATP-dependent DNA ligase family.</text>
</comment>
<dbReference type="GO" id="GO:0005524">
    <property type="term" value="F:ATP binding"/>
    <property type="evidence" value="ECO:0007669"/>
    <property type="project" value="InterPro"/>
</dbReference>
<comment type="caution">
    <text evidence="5">The sequence shown here is derived from an EMBL/GenBank/DDBJ whole genome shotgun (WGS) entry which is preliminary data.</text>
</comment>
<dbReference type="GO" id="GO:0006281">
    <property type="term" value="P:DNA repair"/>
    <property type="evidence" value="ECO:0007669"/>
    <property type="project" value="InterPro"/>
</dbReference>
<dbReference type="InterPro" id="IPR012340">
    <property type="entry name" value="NA-bd_OB-fold"/>
</dbReference>
<evidence type="ECO:0000256" key="3">
    <source>
        <dbReference type="ARBA" id="ARBA00034003"/>
    </source>
</evidence>
<reference evidence="5 6" key="1">
    <citation type="submission" date="2020-07" db="EMBL/GenBank/DDBJ databases">
        <title>Sequencing the genomes of 1000 actinobacteria strains.</title>
        <authorList>
            <person name="Klenk H.-P."/>
        </authorList>
    </citation>
    <scope>NUCLEOTIDE SEQUENCE [LARGE SCALE GENOMIC DNA]</scope>
    <source>
        <strain evidence="5 6">DSM 22083</strain>
    </source>
</reference>
<dbReference type="InterPro" id="IPR012310">
    <property type="entry name" value="DNA_ligase_ATP-dep_cent"/>
</dbReference>
<dbReference type="Gene3D" id="2.40.50.140">
    <property type="entry name" value="Nucleic acid-binding proteins"/>
    <property type="match status" value="1"/>
</dbReference>
<gene>
    <name evidence="5" type="ORF">BKA15_000807</name>
</gene>
<evidence type="ECO:0000256" key="1">
    <source>
        <dbReference type="ARBA" id="ARBA00007572"/>
    </source>
</evidence>
<keyword evidence="2 5" id="KW-0436">Ligase</keyword>
<dbReference type="Gene3D" id="3.30.1490.70">
    <property type="match status" value="1"/>
</dbReference>
<dbReference type="InterPro" id="IPR050191">
    <property type="entry name" value="ATP-dep_DNA_ligase"/>
</dbReference>
<evidence type="ECO:0000313" key="5">
    <source>
        <dbReference type="EMBL" id="NYE69478.1"/>
    </source>
</evidence>
<dbReference type="Pfam" id="PF01068">
    <property type="entry name" value="DNA_ligase_A_M"/>
    <property type="match status" value="1"/>
</dbReference>
<evidence type="ECO:0000259" key="4">
    <source>
        <dbReference type="PROSITE" id="PS50160"/>
    </source>
</evidence>
<name>A0A7Y9LA75_9ACTN</name>
<accession>A0A7Y9LA75</accession>
<dbReference type="PANTHER" id="PTHR45674:SF4">
    <property type="entry name" value="DNA LIGASE 1"/>
    <property type="match status" value="1"/>
</dbReference>
<dbReference type="EMBL" id="JACCBU010000001">
    <property type="protein sequence ID" value="NYE69478.1"/>
    <property type="molecule type" value="Genomic_DNA"/>
</dbReference>
<dbReference type="Proteomes" id="UP000569914">
    <property type="component" value="Unassembled WGS sequence"/>
</dbReference>
<comment type="catalytic activity">
    <reaction evidence="3">
        <text>ATP + (deoxyribonucleotide)n-3'-hydroxyl + 5'-phospho-(deoxyribonucleotide)m = (deoxyribonucleotide)n+m + AMP + diphosphate.</text>
        <dbReference type="EC" id="6.5.1.1"/>
    </reaction>
</comment>
<proteinExistence type="inferred from homology"/>
<dbReference type="SUPFAM" id="SSF56091">
    <property type="entry name" value="DNA ligase/mRNA capping enzyme, catalytic domain"/>
    <property type="match status" value="1"/>
</dbReference>
<evidence type="ECO:0000256" key="2">
    <source>
        <dbReference type="ARBA" id="ARBA00022598"/>
    </source>
</evidence>